<evidence type="ECO:0000313" key="1">
    <source>
        <dbReference type="EMBL" id="KAI9903699.1"/>
    </source>
</evidence>
<accession>A0ACC0VBC9</accession>
<dbReference type="EMBL" id="CM047940">
    <property type="protein sequence ID" value="KAI9903699.1"/>
    <property type="molecule type" value="Genomic_DNA"/>
</dbReference>
<keyword evidence="2" id="KW-1185">Reference proteome</keyword>
<proteinExistence type="predicted"/>
<reference evidence="1" key="1">
    <citation type="submission" date="2022-10" db="EMBL/GenBank/DDBJ databases">
        <title>Complete Genome of Trichothecium roseum strain YXFP-22015, a Plant Pathogen Isolated from Citrus.</title>
        <authorList>
            <person name="Wang Y."/>
            <person name="Zhu L."/>
        </authorList>
    </citation>
    <scope>NUCLEOTIDE SEQUENCE</scope>
    <source>
        <strain evidence="1">YXFP-22015</strain>
    </source>
</reference>
<dbReference type="Proteomes" id="UP001163324">
    <property type="component" value="Chromosome 1"/>
</dbReference>
<protein>
    <submittedName>
        <fullName evidence="1">Uncharacterized protein</fullName>
    </submittedName>
</protein>
<sequence length="280" mass="28937">MTTTAAQHYSIPVSARVFTVTGAGSGIGAATVRLLAQNGAAAIHACDRDPASLATLTAQVAEINPLTGLFTREVDVSDPAAVESWIRSVAASSGGVIHGAANVAGVPQPAFSSADGSAEKYAPAILEQTDDDWRRVFGVNTDGVMRCTREQVRVMSAMPAGSNPSIVNVSSMASLLHGPSAFAYGASKAACAHFTTCVAKDVYPCGIRANTVSPGNTFTGMTKAFFGHLSREETEDRLKQAGVGARMLDAEDVARSIVWLLSEASLDVNGVNLPVGEGIP</sequence>
<comment type="caution">
    <text evidence="1">The sequence shown here is derived from an EMBL/GenBank/DDBJ whole genome shotgun (WGS) entry which is preliminary data.</text>
</comment>
<evidence type="ECO:0000313" key="2">
    <source>
        <dbReference type="Proteomes" id="UP001163324"/>
    </source>
</evidence>
<gene>
    <name evidence="1" type="ORF">N3K66_000228</name>
</gene>
<organism evidence="1 2">
    <name type="scientific">Trichothecium roseum</name>
    <dbReference type="NCBI Taxonomy" id="47278"/>
    <lineage>
        <taxon>Eukaryota</taxon>
        <taxon>Fungi</taxon>
        <taxon>Dikarya</taxon>
        <taxon>Ascomycota</taxon>
        <taxon>Pezizomycotina</taxon>
        <taxon>Sordariomycetes</taxon>
        <taxon>Hypocreomycetidae</taxon>
        <taxon>Hypocreales</taxon>
        <taxon>Hypocreales incertae sedis</taxon>
        <taxon>Trichothecium</taxon>
    </lineage>
</organism>
<name>A0ACC0VBC9_9HYPO</name>